<proteinExistence type="predicted"/>
<dbReference type="EMBL" id="BK059109">
    <property type="protein sequence ID" value="DAE31605.1"/>
    <property type="molecule type" value="Genomic_DNA"/>
</dbReference>
<reference evidence="1" key="1">
    <citation type="journal article" date="2021" name="Proc. Natl. Acad. Sci. U.S.A.">
        <title>A Catalog of Tens of Thousands of Viruses from Human Metagenomes Reveals Hidden Associations with Chronic Diseases.</title>
        <authorList>
            <person name="Tisza M.J."/>
            <person name="Buck C.B."/>
        </authorList>
    </citation>
    <scope>NUCLEOTIDE SEQUENCE</scope>
    <source>
        <strain evidence="1">CtBM815</strain>
    </source>
</reference>
<accession>A0A8S5RKN1</accession>
<name>A0A8S5RKN1_9VIRU</name>
<organism evidence="1">
    <name type="scientific">virus sp. ctBM815</name>
    <dbReference type="NCBI Taxonomy" id="2825806"/>
    <lineage>
        <taxon>Viruses</taxon>
    </lineage>
</organism>
<evidence type="ECO:0000313" key="1">
    <source>
        <dbReference type="EMBL" id="DAE31605.1"/>
    </source>
</evidence>
<protein>
    <submittedName>
        <fullName evidence="1">Uncharacterized protein</fullName>
    </submittedName>
</protein>
<sequence length="69" mass="7784">MYRFSSTINSMKINGSYYEVNPNDNKLNNKVTNEDGSVEFVSAINPINKIEQDIKNSGVDININDTNLQ</sequence>